<feature type="region of interest" description="Disordered" evidence="1">
    <location>
        <begin position="718"/>
        <end position="749"/>
    </location>
</feature>
<feature type="region of interest" description="Disordered" evidence="1">
    <location>
        <begin position="125"/>
        <end position="173"/>
    </location>
</feature>
<evidence type="ECO:0000259" key="2">
    <source>
        <dbReference type="Pfam" id="PF18658"/>
    </source>
</evidence>
<dbReference type="EMBL" id="HADX01005829">
    <property type="protein sequence ID" value="SBP28061.1"/>
    <property type="molecule type" value="Transcribed_RNA"/>
</dbReference>
<accession>A0A1A7YCW0</accession>
<dbReference type="InterPro" id="IPR052675">
    <property type="entry name" value="ZnF_transloc-Spindlin_int"/>
</dbReference>
<feature type="region of interest" description="Disordered" evidence="1">
    <location>
        <begin position="980"/>
        <end position="1037"/>
    </location>
</feature>
<feature type="region of interest" description="Disordered" evidence="1">
    <location>
        <begin position="208"/>
        <end position="245"/>
    </location>
</feature>
<proteinExistence type="predicted"/>
<dbReference type="Pfam" id="PF18658">
    <property type="entry name" value="zf-C2H2_12"/>
    <property type="match status" value="1"/>
</dbReference>
<feature type="domain" description="SPIN-DOC-like zinc-finger" evidence="2">
    <location>
        <begin position="1285"/>
        <end position="1345"/>
    </location>
</feature>
<dbReference type="PANTHER" id="PTHR34589:SF2">
    <property type="entry name" value="ZINC FINGER TRANSLOCATION-ASSOCIATED PROTEIN"/>
    <property type="match status" value="1"/>
</dbReference>
<feature type="compositionally biased region" description="Basic and acidic residues" evidence="1">
    <location>
        <begin position="43"/>
        <end position="57"/>
    </location>
</feature>
<sequence>MLAAKGKGGSTSHRYQPASEYDDATLAQKREYWRNKKRQQRARLSEQRGKPGKEKVSFRHASAGGTLSISALSRPFYSNDSCVTPLKRGTNGIGSKDAARNQEERCLQTAKVKGFQLRSASVLAPGATSRSVVSSPTSSGNQLSTSSSVPPVTDSTITNGSSIKTEPQPCVSMQGRSVPKTLLKAQVLLPTLPMTGLLATTHMKHAPISGKTAVPQSGSKSALVSKRRAEGGAQLPPVSEEEKAARRREHWRLKKREQRAKLAAQMAKVKERTQGGGGTHLRTTTQKTVAGFILPSQTFLRGMGQKLCPVRVKVPFIAARHDSDKPQSRSVSMLQTDPVKVQNAHKNRRKQPTLTCDVNSGRKPADAQRKANCLNHSVTRGIAQCKSPRLKFIDTQKKFISLGNLRCKSPSMASVLSTRGMPKADPNDSPEQIIAKRREYWRIKKREQRAKLSLETKTRAQEKQSLVRRVRRYQQILADLRKARALMHSTGSALSPDSETIGGFIKEDGTLTVNLPQAPVYRNAAGGKCKEEHSGGSQNIQMTQAQHRAGTMRRRVDPVQETQAPSQGNGPFPLRVQPVHKPPGLLLIKPHLSTSDSSSPSAASQRVSPLTHSITPQNAGSTSGSGGGSCVMKMAVSSCAPSQNVLLPEEDRIAKRRGYWRIKKREQRAARAVLLKHSSALLKRRAQRPDLATAMTTCAENTPPLPNTPHVNDIKQENESMSTSDLHSPPEQAICPDVQPPTPPPAPPGLQLDLDPCLSSDSQATTLLAVASMKKLLEESLSSVAECQTEQLGLQIKTGEDSELDVKPSLSQLIFENDTSTAADATLQMKGWEPGGDDLAQKDSTSPQLNSSLVSDIMPSFPTCSEVDLLTCEHLSQPLSNLTENQTMEASGSPCRSQRLSSNKTHLQDICSPEPAQLHHLPAMSLHQSHQQEQSEHQIQDQGWSQSSSLSPAQPHSSVGAERSGLTSLQRKREYWKLMKRQQRARLRAKQKERPATSSSRPLVEDSQVPGPGINTLKDVGQSKPAPRPHRSVTSVAAGSSIPRVLVVSRTAANAERSPDTLQVKLPVTSREDRLNVRSSQFTTAFGDGCLHKEPHLSLAPCLSALNPPDNPLSSIHLRSFELPGPTPNFIKKPSCGLLQSPASLVQSCPNLAPVSNLVPPKPIPGESEEDFLRRKREYWRIKKKEQRARKAIRDKEPHTHIVSNNWSPVLPVQDLQTSRAAQDPGKWLDSSVNSAPLKSVKVDPDTGPFTPSHYTAQVADEPELLLTDYDGYNEDEGPPSAVVWRNRYLMDYDPLNQLLVCMVCGELQYSHSLEGVRAHIDEAHPHTMTLDPREKQQILEGWDEQVSQRERFFTSQLQQHSAILAESYRS</sequence>
<reference evidence="3" key="2">
    <citation type="submission" date="2016-06" db="EMBL/GenBank/DDBJ databases">
        <title>The genome of a short-lived fish provides insights into sex chromosome evolution and the genetic control of aging.</title>
        <authorList>
            <person name="Reichwald K."/>
            <person name="Felder M."/>
            <person name="Petzold A."/>
            <person name="Koch P."/>
            <person name="Groth M."/>
            <person name="Platzer M."/>
        </authorList>
    </citation>
    <scope>NUCLEOTIDE SEQUENCE</scope>
    <source>
        <tissue evidence="3">Brain</tissue>
    </source>
</reference>
<gene>
    <name evidence="3" type="primary">Nfu_g_1_022540</name>
</gene>
<feature type="compositionally biased region" description="Polar residues" evidence="1">
    <location>
        <begin position="610"/>
        <end position="619"/>
    </location>
</feature>
<reference evidence="3" key="1">
    <citation type="submission" date="2016-05" db="EMBL/GenBank/DDBJ databases">
        <authorList>
            <person name="Lavstsen T."/>
            <person name="Jespersen J.S."/>
        </authorList>
    </citation>
    <scope>NUCLEOTIDE SEQUENCE</scope>
    <source>
        <tissue evidence="3">Brain</tissue>
    </source>
</reference>
<feature type="compositionally biased region" description="Low complexity" evidence="1">
    <location>
        <begin position="593"/>
        <end position="608"/>
    </location>
</feature>
<feature type="compositionally biased region" description="Low complexity" evidence="1">
    <location>
        <begin position="128"/>
        <end position="158"/>
    </location>
</feature>
<dbReference type="GO" id="GO:0045892">
    <property type="term" value="P:negative regulation of DNA-templated transcription"/>
    <property type="evidence" value="ECO:0007669"/>
    <property type="project" value="TreeGrafter"/>
</dbReference>
<feature type="region of interest" description="Disordered" evidence="1">
    <location>
        <begin position="1"/>
        <end position="61"/>
    </location>
</feature>
<feature type="region of interest" description="Disordered" evidence="1">
    <location>
        <begin position="925"/>
        <end position="968"/>
    </location>
</feature>
<feature type="compositionally biased region" description="Basic residues" evidence="1">
    <location>
        <begin position="980"/>
        <end position="989"/>
    </location>
</feature>
<organism evidence="3">
    <name type="scientific">Iconisemion striatum</name>
    <dbReference type="NCBI Taxonomy" id="60296"/>
    <lineage>
        <taxon>Eukaryota</taxon>
        <taxon>Metazoa</taxon>
        <taxon>Chordata</taxon>
        <taxon>Craniata</taxon>
        <taxon>Vertebrata</taxon>
        <taxon>Euteleostomi</taxon>
        <taxon>Actinopterygii</taxon>
        <taxon>Neopterygii</taxon>
        <taxon>Teleostei</taxon>
        <taxon>Neoteleostei</taxon>
        <taxon>Acanthomorphata</taxon>
        <taxon>Ovalentaria</taxon>
        <taxon>Atherinomorphae</taxon>
        <taxon>Cyprinodontiformes</taxon>
        <taxon>Nothobranchiidae</taxon>
        <taxon>Iconisemion</taxon>
    </lineage>
</organism>
<dbReference type="PANTHER" id="PTHR34589">
    <property type="entry name" value="SIMILAR TO RIKEN CDNA 2700081O15"/>
    <property type="match status" value="1"/>
</dbReference>
<feature type="compositionally biased region" description="Polar residues" evidence="1">
    <location>
        <begin position="886"/>
        <end position="905"/>
    </location>
</feature>
<evidence type="ECO:0000256" key="1">
    <source>
        <dbReference type="SAM" id="MobiDB-lite"/>
    </source>
</evidence>
<feature type="compositionally biased region" description="Low complexity" evidence="1">
    <location>
        <begin position="940"/>
        <end position="958"/>
    </location>
</feature>
<feature type="compositionally biased region" description="Polar residues" evidence="1">
    <location>
        <begin position="560"/>
        <end position="569"/>
    </location>
</feature>
<protein>
    <recommendedName>
        <fullName evidence="2">SPIN-DOC-like zinc-finger domain-containing protein</fullName>
    </recommendedName>
</protein>
<feature type="region of interest" description="Disordered" evidence="1">
    <location>
        <begin position="553"/>
        <end position="628"/>
    </location>
</feature>
<feature type="region of interest" description="Disordered" evidence="1">
    <location>
        <begin position="886"/>
        <end position="907"/>
    </location>
</feature>
<dbReference type="InterPro" id="IPR040647">
    <property type="entry name" value="SPIN-DOC_Znf-C2H2"/>
</dbReference>
<evidence type="ECO:0000313" key="3">
    <source>
        <dbReference type="EMBL" id="SBP28061.1"/>
    </source>
</evidence>
<feature type="compositionally biased region" description="Pro residues" evidence="1">
    <location>
        <begin position="738"/>
        <end position="748"/>
    </location>
</feature>
<name>A0A1A7YCW0_9TELE</name>